<comment type="caution">
    <text evidence="1">The sequence shown here is derived from an EMBL/GenBank/DDBJ whole genome shotgun (WGS) entry which is preliminary data.</text>
</comment>
<dbReference type="SUPFAM" id="SSF53850">
    <property type="entry name" value="Periplasmic binding protein-like II"/>
    <property type="match status" value="1"/>
</dbReference>
<dbReference type="AlphaFoldDB" id="A0A3A6U036"/>
<dbReference type="RefSeq" id="WP_121854562.1">
    <property type="nucleotide sequence ID" value="NZ_CP037952.1"/>
</dbReference>
<gene>
    <name evidence="1" type="ORF">D5R81_15625</name>
</gene>
<evidence type="ECO:0000313" key="1">
    <source>
        <dbReference type="EMBL" id="RJY07529.1"/>
    </source>
</evidence>
<evidence type="ECO:0000313" key="2">
    <source>
        <dbReference type="Proteomes" id="UP000273022"/>
    </source>
</evidence>
<dbReference type="OrthoDB" id="570111at2"/>
<keyword evidence="2" id="KW-1185">Reference proteome</keyword>
<dbReference type="EMBL" id="QYYH01000117">
    <property type="protein sequence ID" value="RJY07529.1"/>
    <property type="molecule type" value="Genomic_DNA"/>
</dbReference>
<sequence length="82" mass="9224">MLSHIDDSNIIYPSSHFSDMAGDVAEGLGLGVVATNLAVEKQLVETPFQISGHTEHLWFIYHRDLRSSNKVAALYQCHKEHF</sequence>
<reference evidence="1 2" key="1">
    <citation type="submission" date="2018-09" db="EMBL/GenBank/DDBJ databases">
        <title>Phylogeny of the Shewanellaceae, and recommendation for two new genera, Pseudoshewanella and Parashewanella.</title>
        <authorList>
            <person name="Wang G."/>
        </authorList>
    </citation>
    <scope>NUCLEOTIDE SEQUENCE [LARGE SCALE GENOMIC DNA]</scope>
    <source>
        <strain evidence="1 2">KCTC 22492</strain>
    </source>
</reference>
<accession>A0A3A6U036</accession>
<proteinExistence type="predicted"/>
<organism evidence="1 2">
    <name type="scientific">Parashewanella spongiae</name>
    <dbReference type="NCBI Taxonomy" id="342950"/>
    <lineage>
        <taxon>Bacteria</taxon>
        <taxon>Pseudomonadati</taxon>
        <taxon>Pseudomonadota</taxon>
        <taxon>Gammaproteobacteria</taxon>
        <taxon>Alteromonadales</taxon>
        <taxon>Shewanellaceae</taxon>
        <taxon>Parashewanella</taxon>
    </lineage>
</organism>
<protein>
    <submittedName>
        <fullName evidence="1">Uncharacterized protein</fullName>
    </submittedName>
</protein>
<name>A0A3A6U036_9GAMM</name>
<dbReference type="Proteomes" id="UP000273022">
    <property type="component" value="Unassembled WGS sequence"/>
</dbReference>